<proteinExistence type="predicted"/>
<evidence type="ECO:0000256" key="1">
    <source>
        <dbReference type="SAM" id="MobiDB-lite"/>
    </source>
</evidence>
<keyword evidence="4" id="KW-1185">Reference proteome</keyword>
<feature type="region of interest" description="Disordered" evidence="1">
    <location>
        <begin position="141"/>
        <end position="199"/>
    </location>
</feature>
<comment type="caution">
    <text evidence="3">The sequence shown here is derived from an EMBL/GenBank/DDBJ whole genome shotgun (WGS) entry which is preliminary data.</text>
</comment>
<dbReference type="EMBL" id="JAHWGI010000142">
    <property type="protein sequence ID" value="KAK3910036.1"/>
    <property type="molecule type" value="Genomic_DNA"/>
</dbReference>
<feature type="domain" description="DUF6570" evidence="2">
    <location>
        <begin position="262"/>
        <end position="344"/>
    </location>
</feature>
<feature type="compositionally biased region" description="Basic and acidic residues" evidence="1">
    <location>
        <begin position="20"/>
        <end position="78"/>
    </location>
</feature>
<sequence>MVVDDETKSVVDTDSDDDDGATKKEDQDHTNSDVTKKCEPDKDDPSKNDKSSSDSDLQKKKTQKRSKDERRKHEKEPSSDEESSSDEEINKINKAASKIPTYKSIKQLVKKQFYKVLDLADAETSKGRTIRLKLEDHDVTDKDVTKQNRKRKAAERQRKHRKNLSLQKKKENNEKARIRMRSIRQKKTKHEKEAEKKQNRERRYILRSLKKAGMTYNLTDTLDIEQHNFQIYMKPLQWHQCKQCNRRVIQTCFTKFKCHRNCKLFTAENDMDPLDVPEELKDLTYIEKQLIARVHCVISLYRFKKCQYKYKGQVINFSQDVQHVADKLPHLVEDLNNVVVVKFKDNI</sequence>
<feature type="compositionally biased region" description="Basic residues" evidence="1">
    <location>
        <begin position="147"/>
        <end position="163"/>
    </location>
</feature>
<evidence type="ECO:0000259" key="2">
    <source>
        <dbReference type="Pfam" id="PF20209"/>
    </source>
</evidence>
<feature type="region of interest" description="Disordered" evidence="1">
    <location>
        <begin position="1"/>
        <end position="89"/>
    </location>
</feature>
<evidence type="ECO:0000313" key="3">
    <source>
        <dbReference type="EMBL" id="KAK3910036.1"/>
    </source>
</evidence>
<dbReference type="Pfam" id="PF20209">
    <property type="entry name" value="DUF6570"/>
    <property type="match status" value="1"/>
</dbReference>
<feature type="compositionally biased region" description="Basic and acidic residues" evidence="1">
    <location>
        <begin position="168"/>
        <end position="177"/>
    </location>
</feature>
<protein>
    <submittedName>
        <fullName evidence="3">Stress response protein nst1</fullName>
    </submittedName>
</protein>
<gene>
    <name evidence="3" type="ORF">KUF71_020045</name>
</gene>
<feature type="compositionally biased region" description="Basic residues" evidence="1">
    <location>
        <begin position="178"/>
        <end position="189"/>
    </location>
</feature>
<feature type="compositionally biased region" description="Basic and acidic residues" evidence="1">
    <location>
        <begin position="1"/>
        <end position="11"/>
    </location>
</feature>
<accession>A0AAE1GWF9</accession>
<reference evidence="3" key="2">
    <citation type="journal article" date="2023" name="BMC Genomics">
        <title>Pest status, molecular evolution, and epigenetic factors derived from the genome assembly of Frankliniella fusca, a thysanopteran phytovirus vector.</title>
        <authorList>
            <person name="Catto M.A."/>
            <person name="Labadie P.E."/>
            <person name="Jacobson A.L."/>
            <person name="Kennedy G.G."/>
            <person name="Srinivasan R."/>
            <person name="Hunt B.G."/>
        </authorList>
    </citation>
    <scope>NUCLEOTIDE SEQUENCE</scope>
    <source>
        <strain evidence="3">PL_HMW_Pooled</strain>
    </source>
</reference>
<name>A0AAE1GWF9_9NEOP</name>
<dbReference type="Proteomes" id="UP001219518">
    <property type="component" value="Unassembled WGS sequence"/>
</dbReference>
<evidence type="ECO:0000313" key="4">
    <source>
        <dbReference type="Proteomes" id="UP001219518"/>
    </source>
</evidence>
<feature type="compositionally biased region" description="Basic and acidic residues" evidence="1">
    <location>
        <begin position="190"/>
        <end position="199"/>
    </location>
</feature>
<dbReference type="AlphaFoldDB" id="A0AAE1GWF9"/>
<dbReference type="InterPro" id="IPR046700">
    <property type="entry name" value="DUF6570"/>
</dbReference>
<organism evidence="3 4">
    <name type="scientific">Frankliniella fusca</name>
    <dbReference type="NCBI Taxonomy" id="407009"/>
    <lineage>
        <taxon>Eukaryota</taxon>
        <taxon>Metazoa</taxon>
        <taxon>Ecdysozoa</taxon>
        <taxon>Arthropoda</taxon>
        <taxon>Hexapoda</taxon>
        <taxon>Insecta</taxon>
        <taxon>Pterygota</taxon>
        <taxon>Neoptera</taxon>
        <taxon>Paraneoptera</taxon>
        <taxon>Thysanoptera</taxon>
        <taxon>Terebrantia</taxon>
        <taxon>Thripoidea</taxon>
        <taxon>Thripidae</taxon>
        <taxon>Frankliniella</taxon>
    </lineage>
</organism>
<reference evidence="3" key="1">
    <citation type="submission" date="2021-07" db="EMBL/GenBank/DDBJ databases">
        <authorList>
            <person name="Catto M.A."/>
            <person name="Jacobson A."/>
            <person name="Kennedy G."/>
            <person name="Labadie P."/>
            <person name="Hunt B.G."/>
            <person name="Srinivasan R."/>
        </authorList>
    </citation>
    <scope>NUCLEOTIDE SEQUENCE</scope>
    <source>
        <strain evidence="3">PL_HMW_Pooled</strain>
        <tissue evidence="3">Head</tissue>
    </source>
</reference>